<gene>
    <name evidence="8" type="primary">RNF26</name>
    <name evidence="8" type="ORF">WISP_46139</name>
</gene>
<evidence type="ECO:0000313" key="8">
    <source>
        <dbReference type="EMBL" id="KAJ7420871.1"/>
    </source>
</evidence>
<dbReference type="Proteomes" id="UP001145742">
    <property type="component" value="Unassembled WGS sequence"/>
</dbReference>
<feature type="transmembrane region" description="Helical" evidence="6">
    <location>
        <begin position="100"/>
        <end position="120"/>
    </location>
</feature>
<dbReference type="InterPro" id="IPR040089">
    <property type="entry name" value="RNF26_mRING-HC-C3HC5"/>
</dbReference>
<feature type="transmembrane region" description="Helical" evidence="6">
    <location>
        <begin position="140"/>
        <end position="160"/>
    </location>
</feature>
<feature type="domain" description="RING-type" evidence="7">
    <location>
        <begin position="458"/>
        <end position="500"/>
    </location>
</feature>
<dbReference type="Pfam" id="PF13920">
    <property type="entry name" value="zf-C3HC4_3"/>
    <property type="match status" value="1"/>
</dbReference>
<dbReference type="SMART" id="SM00184">
    <property type="entry name" value="RING"/>
    <property type="match status" value="1"/>
</dbReference>
<protein>
    <submittedName>
        <fullName evidence="8">Ring finger protein 26</fullName>
    </submittedName>
</protein>
<keyword evidence="6" id="KW-1133">Transmembrane helix</keyword>
<accession>A0ABQ9DGR0</accession>
<evidence type="ECO:0000313" key="9">
    <source>
        <dbReference type="Proteomes" id="UP001145742"/>
    </source>
</evidence>
<keyword evidence="9" id="KW-1185">Reference proteome</keyword>
<proteinExistence type="predicted"/>
<evidence type="ECO:0000256" key="6">
    <source>
        <dbReference type="SAM" id="Phobius"/>
    </source>
</evidence>
<comment type="caution">
    <text evidence="8">The sequence shown here is derived from an EMBL/GenBank/DDBJ whole genome shotgun (WGS) entry which is preliminary data.</text>
</comment>
<keyword evidence="1" id="KW-0479">Metal-binding</keyword>
<dbReference type="InterPro" id="IPR013083">
    <property type="entry name" value="Znf_RING/FYVE/PHD"/>
</dbReference>
<evidence type="ECO:0000256" key="4">
    <source>
        <dbReference type="PROSITE-ProRule" id="PRU00175"/>
    </source>
</evidence>
<evidence type="ECO:0000256" key="3">
    <source>
        <dbReference type="ARBA" id="ARBA00022833"/>
    </source>
</evidence>
<feature type="region of interest" description="Disordered" evidence="5">
    <location>
        <begin position="396"/>
        <end position="442"/>
    </location>
</feature>
<dbReference type="SUPFAM" id="SSF57850">
    <property type="entry name" value="RING/U-box"/>
    <property type="match status" value="1"/>
</dbReference>
<dbReference type="PANTHER" id="PTHR22696:SF1">
    <property type="entry name" value="E3 UBIQUITIN-PROTEIN LIGASE RNF26"/>
    <property type="match status" value="1"/>
</dbReference>
<dbReference type="InterPro" id="IPR001841">
    <property type="entry name" value="Znf_RING"/>
</dbReference>
<sequence length="511" mass="54504">MDALLALLRALRLALDLLLLVLDLNFFLVSSLVSALRWVLCAACGLPAACGDALVRAGRGAAALALRGRELAQRGACAALGCGQALCRQAGEALGIAGSLLLYLANSLLNVCLLGAQDLLTLLAALGDALAAPLLRAAELLAACLAHVSSAAIALSILLWSPCQLAFELLCAAAELFVSVFFVNVYGLGLLLLLVAAGALLLNPALLGTLLAQLLAHLRALPAPQRLQRDAWRLYQVAILSVGMAVAAQPWRRLAEWALQVMDWSLQVTNWSRGGRGMNQGSAQRGAVAVPRALAPRRAMLGQVLGYDEELVAPPRAGTAHGRVTLDRVLDDDEELLEAAQVAPPRAGTAHGRRTLGQVLDDDEELVAPPRAGTAHGRVTLGRELDDDEELLEVAQVPLPRPALSRGAAGQRPQAPREEPGTAWGNPRNQQRNAGSAEGAADGDPWALLKEQEERKKCVICQDQTKTVLLLPCRHLCLCQECTEVLLQQAIYQRNCPLCRQMILQTLNVYL</sequence>
<evidence type="ECO:0000256" key="1">
    <source>
        <dbReference type="ARBA" id="ARBA00022723"/>
    </source>
</evidence>
<dbReference type="Gene3D" id="3.30.40.10">
    <property type="entry name" value="Zinc/RING finger domain, C3HC4 (zinc finger)"/>
    <property type="match status" value="1"/>
</dbReference>
<keyword evidence="2 4" id="KW-0863">Zinc-finger</keyword>
<dbReference type="CDD" id="cd16788">
    <property type="entry name" value="mRING-HC-C3HC5_RNF26"/>
    <property type="match status" value="1"/>
</dbReference>
<reference evidence="8" key="1">
    <citation type="submission" date="2019-10" db="EMBL/GenBank/DDBJ databases">
        <authorList>
            <person name="Soares A.E.R."/>
            <person name="Aleixo A."/>
            <person name="Schneider P."/>
            <person name="Miyaki C.Y."/>
            <person name="Schneider M.P."/>
            <person name="Mello C."/>
            <person name="Vasconcelos A.T.R."/>
        </authorList>
    </citation>
    <scope>NUCLEOTIDE SEQUENCE</scope>
    <source>
        <tissue evidence="8">Muscle</tissue>
    </source>
</reference>
<organism evidence="8 9">
    <name type="scientific">Willisornis vidua</name>
    <name type="common">Xingu scale-backed antbird</name>
    <dbReference type="NCBI Taxonomy" id="1566151"/>
    <lineage>
        <taxon>Eukaryota</taxon>
        <taxon>Metazoa</taxon>
        <taxon>Chordata</taxon>
        <taxon>Craniata</taxon>
        <taxon>Vertebrata</taxon>
        <taxon>Euteleostomi</taxon>
        <taxon>Archelosauria</taxon>
        <taxon>Archosauria</taxon>
        <taxon>Dinosauria</taxon>
        <taxon>Saurischia</taxon>
        <taxon>Theropoda</taxon>
        <taxon>Coelurosauria</taxon>
        <taxon>Aves</taxon>
        <taxon>Neognathae</taxon>
        <taxon>Neoaves</taxon>
        <taxon>Telluraves</taxon>
        <taxon>Australaves</taxon>
        <taxon>Passeriformes</taxon>
        <taxon>Thamnophilidae</taxon>
        <taxon>Willisornis</taxon>
    </lineage>
</organism>
<name>A0ABQ9DGR0_9PASS</name>
<evidence type="ECO:0000256" key="5">
    <source>
        <dbReference type="SAM" id="MobiDB-lite"/>
    </source>
</evidence>
<keyword evidence="3" id="KW-0862">Zinc</keyword>
<dbReference type="PANTHER" id="PTHR22696">
    <property type="entry name" value="E3 UBIQUITIN-PROTEIN LIGASE RNF26"/>
    <property type="match status" value="1"/>
</dbReference>
<keyword evidence="6" id="KW-0812">Transmembrane</keyword>
<keyword evidence="6" id="KW-0472">Membrane</keyword>
<dbReference type="EMBL" id="WHWB01033270">
    <property type="protein sequence ID" value="KAJ7420871.1"/>
    <property type="molecule type" value="Genomic_DNA"/>
</dbReference>
<evidence type="ECO:0000256" key="2">
    <source>
        <dbReference type="ARBA" id="ARBA00022771"/>
    </source>
</evidence>
<dbReference type="PROSITE" id="PS50089">
    <property type="entry name" value="ZF_RING_2"/>
    <property type="match status" value="1"/>
</dbReference>
<evidence type="ECO:0000259" key="7">
    <source>
        <dbReference type="PROSITE" id="PS50089"/>
    </source>
</evidence>